<organism evidence="6 7">
    <name type="scientific">Durusdinium trenchii</name>
    <dbReference type="NCBI Taxonomy" id="1381693"/>
    <lineage>
        <taxon>Eukaryota</taxon>
        <taxon>Sar</taxon>
        <taxon>Alveolata</taxon>
        <taxon>Dinophyceae</taxon>
        <taxon>Suessiales</taxon>
        <taxon>Symbiodiniaceae</taxon>
        <taxon>Durusdinium</taxon>
    </lineage>
</organism>
<dbReference type="PROSITE" id="PS51186">
    <property type="entry name" value="GNAT"/>
    <property type="match status" value="1"/>
</dbReference>
<feature type="region of interest" description="Disordered" evidence="4">
    <location>
        <begin position="50"/>
        <end position="78"/>
    </location>
</feature>
<comment type="caution">
    <text evidence="6">The sequence shown here is derived from an EMBL/GenBank/DDBJ whole genome shotgun (WGS) entry which is preliminary data.</text>
</comment>
<dbReference type="CDD" id="cd04301">
    <property type="entry name" value="NAT_SF"/>
    <property type="match status" value="1"/>
</dbReference>
<dbReference type="Proteomes" id="UP001642464">
    <property type="component" value="Unassembled WGS sequence"/>
</dbReference>
<dbReference type="Pfam" id="PF12796">
    <property type="entry name" value="Ank_2"/>
    <property type="match status" value="1"/>
</dbReference>
<keyword evidence="2 3" id="KW-0040">ANK repeat</keyword>
<dbReference type="PANTHER" id="PTHR24171">
    <property type="entry name" value="ANKYRIN REPEAT DOMAIN-CONTAINING PROTEIN 39-RELATED"/>
    <property type="match status" value="1"/>
</dbReference>
<dbReference type="InterPro" id="IPR036770">
    <property type="entry name" value="Ankyrin_rpt-contain_sf"/>
</dbReference>
<evidence type="ECO:0000313" key="7">
    <source>
        <dbReference type="Proteomes" id="UP001642464"/>
    </source>
</evidence>
<dbReference type="InterPro" id="IPR000182">
    <property type="entry name" value="GNAT_dom"/>
</dbReference>
<dbReference type="SUPFAM" id="SSF48403">
    <property type="entry name" value="Ankyrin repeat"/>
    <property type="match status" value="1"/>
</dbReference>
<dbReference type="EMBL" id="CAXAMM010003425">
    <property type="protein sequence ID" value="CAK8999858.1"/>
    <property type="molecule type" value="Genomic_DNA"/>
</dbReference>
<dbReference type="Pfam" id="PF13673">
    <property type="entry name" value="Acetyltransf_10"/>
    <property type="match status" value="1"/>
</dbReference>
<keyword evidence="7" id="KW-1185">Reference proteome</keyword>
<protein>
    <submittedName>
        <fullName evidence="6">Ankyrin repeat and coiled-coil domain-containing protein 1</fullName>
    </submittedName>
</protein>
<dbReference type="Gene3D" id="1.25.40.20">
    <property type="entry name" value="Ankyrin repeat-containing domain"/>
    <property type="match status" value="1"/>
</dbReference>
<feature type="repeat" description="ANK" evidence="3">
    <location>
        <begin position="577"/>
        <end position="610"/>
    </location>
</feature>
<evidence type="ECO:0000313" key="6">
    <source>
        <dbReference type="EMBL" id="CAK8999858.1"/>
    </source>
</evidence>
<evidence type="ECO:0000259" key="5">
    <source>
        <dbReference type="PROSITE" id="PS51186"/>
    </source>
</evidence>
<dbReference type="InterPro" id="IPR002110">
    <property type="entry name" value="Ankyrin_rpt"/>
</dbReference>
<evidence type="ECO:0000256" key="1">
    <source>
        <dbReference type="ARBA" id="ARBA00022737"/>
    </source>
</evidence>
<dbReference type="SUPFAM" id="SSF55729">
    <property type="entry name" value="Acyl-CoA N-acyltransferases (Nat)"/>
    <property type="match status" value="1"/>
</dbReference>
<dbReference type="InterPro" id="IPR016181">
    <property type="entry name" value="Acyl_CoA_acyltransferase"/>
</dbReference>
<dbReference type="SMART" id="SM00248">
    <property type="entry name" value="ANK"/>
    <property type="match status" value="3"/>
</dbReference>
<sequence>MWEDECAIERLSSHRSSLLIHHVQIFINTLQTAPALRFEFQAVKKKYNTDTRRSARAMKPTTPVPPAPKRPFRPVAPPRAVRKARSFRKVSTVRRTALKALQIYEKHREYVKATESQDYALGRELCARHVSKIYGELHCMALELLLSVAEEDQTLGGKRVLTFRGEPSDRRRTLSARLASARQSRLEGKLREALCTSLAVLCCRVKKNWLAAYDDEIPVRGYFCHALVDPSATFRVALKARPLRLASLLVTTEAPLGKALSAMDHGGPFPQGHEKEPLGDRQYGLQRVCAEGYGEEEKERLMDVQPEAELRRLMGSKDLVLVLEIYCALAPKDRVDRHSLGQIIKEELQTLLSESKKRGQAVVFVVGGEQPLELVRKVYLQPCFTAIGGLKCGYFRWKESSQSTWEPPKLMGQKRAAWQDRKLPEQVNHLRGSMPASLDEGALYPVGLESRFAYLFDSPSGGHRSNADADRTVATGGNGQADGNIMERVNIMAAREKGVVHVLNQHGQTLMFAAAGRPSSKGGAEEICQVLEARGLDPSARDVYDQTPLFAAAQEGNLQCASWLISQGCHVNHSDLRGQTPLCIAFRHSQMEMVLKLTNELGASMHPKDLHGRRPPFFGNPIFRKAFIAKRKNQPETPSPKRRRLEREDSTALWKRFRGDLAYRCQGPEVMREWAFLDEDVPDDTVPKNCQVWASNNEYEVVVPPPEATPRIRVLEREFLLDHADYLAGYELCRAMSPDEWADFSGVPVNEPDAHKIIWNLLKPEKFSDVLLVAVDKAFREIHGYIHLRLEEPAMEVCYLKVQREMQRKGLARMLIEGGIQSARARGWNFQEMYLNVALKNNAIGFYEKMGFKPVGPARKPRSVFAEWTTMRKPTPVPASTGRHAWFGVGVVGGRQTAHMAATIQERPVLVETEPDT</sequence>
<name>A0ABP0IEN8_9DINO</name>
<keyword evidence="1" id="KW-0677">Repeat</keyword>
<gene>
    <name evidence="6" type="ORF">SCF082_LOCUS6243</name>
</gene>
<dbReference type="PANTHER" id="PTHR24171:SF9">
    <property type="entry name" value="ANKYRIN REPEAT DOMAIN-CONTAINING PROTEIN 39"/>
    <property type="match status" value="1"/>
</dbReference>
<feature type="region of interest" description="Disordered" evidence="4">
    <location>
        <begin position="462"/>
        <end position="481"/>
    </location>
</feature>
<feature type="domain" description="N-acetyltransferase" evidence="5">
    <location>
        <begin position="710"/>
        <end position="876"/>
    </location>
</feature>
<evidence type="ECO:0000256" key="4">
    <source>
        <dbReference type="SAM" id="MobiDB-lite"/>
    </source>
</evidence>
<dbReference type="Gene3D" id="3.40.630.30">
    <property type="match status" value="1"/>
</dbReference>
<reference evidence="6 7" key="1">
    <citation type="submission" date="2024-02" db="EMBL/GenBank/DDBJ databases">
        <authorList>
            <person name="Chen Y."/>
            <person name="Shah S."/>
            <person name="Dougan E. K."/>
            <person name="Thang M."/>
            <person name="Chan C."/>
        </authorList>
    </citation>
    <scope>NUCLEOTIDE SEQUENCE [LARGE SCALE GENOMIC DNA]</scope>
</reference>
<evidence type="ECO:0000256" key="2">
    <source>
        <dbReference type="ARBA" id="ARBA00023043"/>
    </source>
</evidence>
<accession>A0ABP0IEN8</accession>
<evidence type="ECO:0000256" key="3">
    <source>
        <dbReference type="PROSITE-ProRule" id="PRU00023"/>
    </source>
</evidence>
<feature type="compositionally biased region" description="Pro residues" evidence="4">
    <location>
        <begin position="62"/>
        <end position="77"/>
    </location>
</feature>
<feature type="repeat" description="ANK" evidence="3">
    <location>
        <begin position="544"/>
        <end position="576"/>
    </location>
</feature>
<dbReference type="PROSITE" id="PS50088">
    <property type="entry name" value="ANK_REPEAT"/>
    <property type="match status" value="2"/>
</dbReference>
<proteinExistence type="predicted"/>